<protein>
    <recommendedName>
        <fullName evidence="2">SLH domain-containing protein</fullName>
    </recommendedName>
</protein>
<reference evidence="3" key="1">
    <citation type="submission" date="2016-10" db="EMBL/GenBank/DDBJ databases">
        <authorList>
            <person name="See-Too W.S."/>
        </authorList>
    </citation>
    <scope>NUCLEOTIDE SEQUENCE</scope>
    <source>
        <strain evidence="3">DSM 14505</strain>
    </source>
</reference>
<evidence type="ECO:0000259" key="2">
    <source>
        <dbReference type="PROSITE" id="PS51272"/>
    </source>
</evidence>
<evidence type="ECO:0000256" key="1">
    <source>
        <dbReference type="SAM" id="SignalP"/>
    </source>
</evidence>
<dbReference type="RefSeq" id="WP_065536649.1">
    <property type="nucleotide sequence ID" value="NZ_CP016534.2"/>
</dbReference>
<dbReference type="Pfam" id="PF00395">
    <property type="entry name" value="SLH"/>
    <property type="match status" value="3"/>
</dbReference>
<dbReference type="Proteomes" id="UP000092661">
    <property type="component" value="Chromosome"/>
</dbReference>
<feature type="chain" id="PRO_5047125621" description="SLH domain-containing protein" evidence="1">
    <location>
        <begin position="27"/>
        <end position="356"/>
    </location>
</feature>
<keyword evidence="4" id="KW-1185">Reference proteome</keyword>
<feature type="domain" description="SLH" evidence="2">
    <location>
        <begin position="87"/>
        <end position="140"/>
    </location>
</feature>
<dbReference type="PANTHER" id="PTHR43308">
    <property type="entry name" value="OUTER MEMBRANE PROTEIN ALPHA-RELATED"/>
    <property type="match status" value="1"/>
</dbReference>
<sequence length="356" mass="39880">MKKVVNFTVIVLSLLLIFPVGNTAQAAGDFQKSHPFYEEIAYLMDKGVVTGYPDGTIRPDRVVTRAEAAVMIGRVKGFSEAQQETTFSDVPAGQYASGSIAEAARAGYIIGYKDGTYRPSQAVSRGDMALIIERVFDLNFIYFHDIKDVPDAAYYYDAITRLIAANIAIGYPDGRFQPKLEVTRGQFSAFLARALEPEFKNTAAIADSYKRDKTKTYTYLRNGRGESVDRFVKVPGIDGGEDQFVWETQIGEERYPELEYETYKEFAIGYPYSDHNAHLAYPVRVGKTFVAAHNPEAVYYTITGVDQTVETEYRTFTNAVEITTNDGGKYYMVEGFAVVKWIQADGTIYSELKDVE</sequence>
<dbReference type="PROSITE" id="PS51272">
    <property type="entry name" value="SLH"/>
    <property type="match status" value="3"/>
</dbReference>
<feature type="domain" description="SLH" evidence="2">
    <location>
        <begin position="142"/>
        <end position="205"/>
    </location>
</feature>
<gene>
    <name evidence="3" type="ORF">BBH88_07440</name>
</gene>
<organism evidence="3 4">
    <name type="scientific">Planococcus antarcticus DSM 14505</name>
    <dbReference type="NCBI Taxonomy" id="1185653"/>
    <lineage>
        <taxon>Bacteria</taxon>
        <taxon>Bacillati</taxon>
        <taxon>Bacillota</taxon>
        <taxon>Bacilli</taxon>
        <taxon>Bacillales</taxon>
        <taxon>Caryophanaceae</taxon>
        <taxon>Planococcus</taxon>
    </lineage>
</organism>
<feature type="signal peptide" evidence="1">
    <location>
        <begin position="1"/>
        <end position="26"/>
    </location>
</feature>
<evidence type="ECO:0000313" key="3">
    <source>
        <dbReference type="EMBL" id="ANU10146.1"/>
    </source>
</evidence>
<keyword evidence="1" id="KW-0732">Signal</keyword>
<evidence type="ECO:0000313" key="4">
    <source>
        <dbReference type="Proteomes" id="UP000092661"/>
    </source>
</evidence>
<accession>A0ABM6D4W5</accession>
<dbReference type="InterPro" id="IPR001119">
    <property type="entry name" value="SLH_dom"/>
</dbReference>
<dbReference type="PANTHER" id="PTHR43308:SF5">
    <property type="entry name" value="S-LAYER PROTEIN _ PEPTIDOGLYCAN ENDO-BETA-N-ACETYLGLUCOSAMINIDASE"/>
    <property type="match status" value="1"/>
</dbReference>
<dbReference type="EMBL" id="CP016534">
    <property type="protein sequence ID" value="ANU10146.1"/>
    <property type="molecule type" value="Genomic_DNA"/>
</dbReference>
<dbReference type="InterPro" id="IPR051465">
    <property type="entry name" value="Cell_Envelope_Struct_Comp"/>
</dbReference>
<proteinExistence type="predicted"/>
<name>A0ABM6D4W5_9BACL</name>
<feature type="domain" description="SLH" evidence="2">
    <location>
        <begin position="23"/>
        <end position="86"/>
    </location>
</feature>